<protein>
    <submittedName>
        <fullName evidence="12">Amino acid ABC transporter permease</fullName>
    </submittedName>
</protein>
<dbReference type="InterPro" id="IPR000515">
    <property type="entry name" value="MetI-like"/>
</dbReference>
<proteinExistence type="inferred from homology"/>
<dbReference type="InterPro" id="IPR043429">
    <property type="entry name" value="ArtM/GltK/GlnP/TcyL/YhdX-like"/>
</dbReference>
<feature type="transmembrane region" description="Helical" evidence="10">
    <location>
        <begin position="192"/>
        <end position="214"/>
    </location>
</feature>
<comment type="similarity">
    <text evidence="3">Belongs to the binding-protein-dependent transport system permease family. HisMQ subfamily.</text>
</comment>
<comment type="caution">
    <text evidence="12">The sequence shown here is derived from an EMBL/GenBank/DDBJ whole genome shotgun (WGS) entry which is preliminary data.</text>
</comment>
<evidence type="ECO:0000256" key="7">
    <source>
        <dbReference type="ARBA" id="ARBA00022970"/>
    </source>
</evidence>
<comment type="function">
    <text evidence="1">Part of the binding-protein-dependent transport system for glutamine; probably responsible for the translocation of the substrate across the membrane.</text>
</comment>
<accession>A0ABW4W778</accession>
<dbReference type="Proteomes" id="UP001597349">
    <property type="component" value="Unassembled WGS sequence"/>
</dbReference>
<dbReference type="Pfam" id="PF00528">
    <property type="entry name" value="BPD_transp_1"/>
    <property type="match status" value="1"/>
</dbReference>
<feature type="transmembrane region" description="Helical" evidence="10">
    <location>
        <begin position="220"/>
        <end position="239"/>
    </location>
</feature>
<keyword evidence="8 10" id="KW-1133">Transmembrane helix</keyword>
<feature type="transmembrane region" description="Helical" evidence="10">
    <location>
        <begin position="267"/>
        <end position="289"/>
    </location>
</feature>
<evidence type="ECO:0000256" key="5">
    <source>
        <dbReference type="ARBA" id="ARBA00022475"/>
    </source>
</evidence>
<keyword evidence="5" id="KW-1003">Cell membrane</keyword>
<feature type="transmembrane region" description="Helical" evidence="10">
    <location>
        <begin position="309"/>
        <end position="332"/>
    </location>
</feature>
<feature type="transmembrane region" description="Helical" evidence="10">
    <location>
        <begin position="96"/>
        <end position="118"/>
    </location>
</feature>
<evidence type="ECO:0000256" key="8">
    <source>
        <dbReference type="ARBA" id="ARBA00022989"/>
    </source>
</evidence>
<evidence type="ECO:0000256" key="1">
    <source>
        <dbReference type="ARBA" id="ARBA00003159"/>
    </source>
</evidence>
<evidence type="ECO:0000313" key="12">
    <source>
        <dbReference type="EMBL" id="MFD2051858.1"/>
    </source>
</evidence>
<dbReference type="PANTHER" id="PTHR30614:SF20">
    <property type="entry name" value="GLUTAMINE TRANSPORT SYSTEM PERMEASE PROTEIN GLNP"/>
    <property type="match status" value="1"/>
</dbReference>
<feature type="transmembrane region" description="Helical" evidence="10">
    <location>
        <begin position="150"/>
        <end position="171"/>
    </location>
</feature>
<dbReference type="CDD" id="cd06261">
    <property type="entry name" value="TM_PBP2"/>
    <property type="match status" value="1"/>
</dbReference>
<feature type="transmembrane region" description="Helical" evidence="10">
    <location>
        <begin position="44"/>
        <end position="64"/>
    </location>
</feature>
<dbReference type="Gene3D" id="1.10.3720.10">
    <property type="entry name" value="MetI-like"/>
    <property type="match status" value="1"/>
</dbReference>
<keyword evidence="6 10" id="KW-0812">Transmembrane</keyword>
<dbReference type="EMBL" id="JBHUGY010000003">
    <property type="protein sequence ID" value="MFD2051858.1"/>
    <property type="molecule type" value="Genomic_DNA"/>
</dbReference>
<evidence type="ECO:0000256" key="3">
    <source>
        <dbReference type="ARBA" id="ARBA00010072"/>
    </source>
</evidence>
<keyword evidence="4 10" id="KW-0813">Transport</keyword>
<evidence type="ECO:0000256" key="10">
    <source>
        <dbReference type="RuleBase" id="RU363032"/>
    </source>
</evidence>
<dbReference type="PANTHER" id="PTHR30614">
    <property type="entry name" value="MEMBRANE COMPONENT OF AMINO ACID ABC TRANSPORTER"/>
    <property type="match status" value="1"/>
</dbReference>
<name>A0ABW4W778_9HYPH</name>
<dbReference type="InterPro" id="IPR035906">
    <property type="entry name" value="MetI-like_sf"/>
</dbReference>
<sequence length="352" mass="37369">MSPAPPSFGLAVAALTTAAAGLFGIGIIGSAVRAGVSDPGLHGLATVTLYTAIAAAAVTLWLAARALAMALQSRTETSRSDVLAARASAAGARSSGLIVFGLTLALMIGFFLVQMILFNDGKIQKTFLRWDLMTASAADVAKAFLVNIKLALIAQVLVMIAGLLLAVARLTPGKAGAPVRMLAIAYIDLFRALPAIIVLYLIGFGLPLTGLPLISKVSSQWFAIIALTLTYSAYVAEIYRSGIDSIHPSQWSASRSLGFSFAQTVRWFILPQAIRIVIPPLLGAFIALQKDTSLVNVIGTMDAFNQAKFYASANFNLSSVLVVAILFVVVTIPQTRFVDWMLERGLEKRKRG</sequence>
<keyword evidence="13" id="KW-1185">Reference proteome</keyword>
<evidence type="ECO:0000256" key="9">
    <source>
        <dbReference type="ARBA" id="ARBA00023136"/>
    </source>
</evidence>
<comment type="subcellular location">
    <subcellularLocation>
        <location evidence="2">Cell inner membrane</location>
        <topology evidence="2">Multi-pass membrane protein</topology>
    </subcellularLocation>
    <subcellularLocation>
        <location evidence="10">Cell membrane</location>
        <topology evidence="10">Multi-pass membrane protein</topology>
    </subcellularLocation>
</comment>
<evidence type="ECO:0000256" key="4">
    <source>
        <dbReference type="ARBA" id="ARBA00022448"/>
    </source>
</evidence>
<dbReference type="NCBIfam" id="TIGR01726">
    <property type="entry name" value="HEQRo_perm_3TM"/>
    <property type="match status" value="1"/>
</dbReference>
<evidence type="ECO:0000256" key="2">
    <source>
        <dbReference type="ARBA" id="ARBA00004429"/>
    </source>
</evidence>
<dbReference type="SUPFAM" id="SSF161098">
    <property type="entry name" value="MetI-like"/>
    <property type="match status" value="1"/>
</dbReference>
<keyword evidence="7" id="KW-0029">Amino-acid transport</keyword>
<reference evidence="13" key="1">
    <citation type="journal article" date="2019" name="Int. J. Syst. Evol. Microbiol.">
        <title>The Global Catalogue of Microorganisms (GCM) 10K type strain sequencing project: providing services to taxonomists for standard genome sequencing and annotation.</title>
        <authorList>
            <consortium name="The Broad Institute Genomics Platform"/>
            <consortium name="The Broad Institute Genome Sequencing Center for Infectious Disease"/>
            <person name="Wu L."/>
            <person name="Ma J."/>
        </authorList>
    </citation>
    <scope>NUCLEOTIDE SEQUENCE [LARGE SCALE GENOMIC DNA]</scope>
    <source>
        <strain evidence="13">CGMCC 1.16226</strain>
    </source>
</reference>
<keyword evidence="9 10" id="KW-0472">Membrane</keyword>
<organism evidence="12 13">
    <name type="scientific">Mesorhizobium calcicola</name>
    <dbReference type="NCBI Taxonomy" id="1300310"/>
    <lineage>
        <taxon>Bacteria</taxon>
        <taxon>Pseudomonadati</taxon>
        <taxon>Pseudomonadota</taxon>
        <taxon>Alphaproteobacteria</taxon>
        <taxon>Hyphomicrobiales</taxon>
        <taxon>Phyllobacteriaceae</taxon>
        <taxon>Mesorhizobium</taxon>
    </lineage>
</organism>
<evidence type="ECO:0000313" key="13">
    <source>
        <dbReference type="Proteomes" id="UP001597349"/>
    </source>
</evidence>
<dbReference type="InterPro" id="IPR010065">
    <property type="entry name" value="AA_ABC_transptr_permease_3TM"/>
</dbReference>
<dbReference type="PROSITE" id="PS50928">
    <property type="entry name" value="ABC_TM1"/>
    <property type="match status" value="1"/>
</dbReference>
<evidence type="ECO:0000256" key="6">
    <source>
        <dbReference type="ARBA" id="ARBA00022692"/>
    </source>
</evidence>
<evidence type="ECO:0000259" key="11">
    <source>
        <dbReference type="PROSITE" id="PS50928"/>
    </source>
</evidence>
<feature type="domain" description="ABC transmembrane type-1" evidence="11">
    <location>
        <begin position="144"/>
        <end position="338"/>
    </location>
</feature>
<gene>
    <name evidence="12" type="ORF">ACFSQT_01330</name>
</gene>
<dbReference type="RefSeq" id="WP_379016679.1">
    <property type="nucleotide sequence ID" value="NZ_JBHUGY010000003.1"/>
</dbReference>